<feature type="region of interest" description="Disordered" evidence="1">
    <location>
        <begin position="368"/>
        <end position="387"/>
    </location>
</feature>
<dbReference type="PROSITE" id="PS51459">
    <property type="entry name" value="FIDO"/>
    <property type="match status" value="1"/>
</dbReference>
<dbReference type="EMBL" id="JBHSFN010000008">
    <property type="protein sequence ID" value="MFC4587389.1"/>
    <property type="molecule type" value="Genomic_DNA"/>
</dbReference>
<evidence type="ECO:0000256" key="1">
    <source>
        <dbReference type="SAM" id="MobiDB-lite"/>
    </source>
</evidence>
<keyword evidence="4" id="KW-1185">Reference proteome</keyword>
<dbReference type="Gene3D" id="1.10.3290.10">
    <property type="entry name" value="Fido-like domain"/>
    <property type="match status" value="1"/>
</dbReference>
<dbReference type="InterPro" id="IPR025758">
    <property type="entry name" value="Fic/DOC_N"/>
</dbReference>
<dbReference type="PANTHER" id="PTHR13504:SF38">
    <property type="entry name" value="FIDO DOMAIN-CONTAINING PROTEIN"/>
    <property type="match status" value="1"/>
</dbReference>
<sequence>MAQEASKAENLVRRLVAHPASHGIDGLARFLLRSEAIASSRIEGLQASPQQVALAELADGDTGVTQGFTTTAKLVANNVTALRRAVTELVAVEAVSTADIVALHQALLPEDRNHGLREVQNWIGGGNWHPLDAEFVPPPPEHVPALIADLASYVNDAPHAPLIQAALVHAQFETIHPFTDGNGRVGRALIHTVLTRRGLTPNAILPISLVLLTRSDEYVNGLTAFRYNGEMASQEAQSARNAWLHVFLTATTTAVEQAERFADELTELRAEWLERHRLFRQSRGLRPSPRSGSAVARLLELLPAVPVMTARTVQQLLSVTHPAARQALEELAGARIVHPKQVERQTTGYLAREIFDLLTLTERRLASTRWDTRETPPRRTVPARPQR</sequence>
<reference evidence="4" key="1">
    <citation type="journal article" date="2019" name="Int. J. Syst. Evol. Microbiol.">
        <title>The Global Catalogue of Microorganisms (GCM) 10K type strain sequencing project: providing services to taxonomists for standard genome sequencing and annotation.</title>
        <authorList>
            <consortium name="The Broad Institute Genomics Platform"/>
            <consortium name="The Broad Institute Genome Sequencing Center for Infectious Disease"/>
            <person name="Wu L."/>
            <person name="Ma J."/>
        </authorList>
    </citation>
    <scope>NUCLEOTIDE SEQUENCE [LARGE SCALE GENOMIC DNA]</scope>
    <source>
        <strain evidence="4">CCUG 49560</strain>
    </source>
</reference>
<evidence type="ECO:0000259" key="2">
    <source>
        <dbReference type="PROSITE" id="PS51459"/>
    </source>
</evidence>
<organism evidence="3 4">
    <name type="scientific">Sphaerisporangium corydalis</name>
    <dbReference type="NCBI Taxonomy" id="1441875"/>
    <lineage>
        <taxon>Bacteria</taxon>
        <taxon>Bacillati</taxon>
        <taxon>Actinomycetota</taxon>
        <taxon>Actinomycetes</taxon>
        <taxon>Streptosporangiales</taxon>
        <taxon>Streptosporangiaceae</taxon>
        <taxon>Sphaerisporangium</taxon>
    </lineage>
</organism>
<feature type="compositionally biased region" description="Basic and acidic residues" evidence="1">
    <location>
        <begin position="368"/>
        <end position="377"/>
    </location>
</feature>
<dbReference type="Pfam" id="PF13784">
    <property type="entry name" value="Fic_N"/>
    <property type="match status" value="1"/>
</dbReference>
<evidence type="ECO:0000313" key="3">
    <source>
        <dbReference type="EMBL" id="MFC4587389.1"/>
    </source>
</evidence>
<gene>
    <name evidence="3" type="ORF">ACFO8L_14945</name>
</gene>
<comment type="caution">
    <text evidence="3">The sequence shown here is derived from an EMBL/GenBank/DDBJ whole genome shotgun (WGS) entry which is preliminary data.</text>
</comment>
<dbReference type="InterPro" id="IPR040198">
    <property type="entry name" value="Fido_containing"/>
</dbReference>
<accession>A0ABV9EEB2</accession>
<proteinExistence type="predicted"/>
<protein>
    <submittedName>
        <fullName evidence="3">Fic family protein</fullName>
    </submittedName>
</protein>
<dbReference type="InterPro" id="IPR003812">
    <property type="entry name" value="Fido"/>
</dbReference>
<dbReference type="Proteomes" id="UP001595891">
    <property type="component" value="Unassembled WGS sequence"/>
</dbReference>
<dbReference type="InterPro" id="IPR036597">
    <property type="entry name" value="Fido-like_dom_sf"/>
</dbReference>
<evidence type="ECO:0000313" key="4">
    <source>
        <dbReference type="Proteomes" id="UP001595891"/>
    </source>
</evidence>
<name>A0ABV9EEB2_9ACTN</name>
<dbReference type="SUPFAM" id="SSF140931">
    <property type="entry name" value="Fic-like"/>
    <property type="match status" value="1"/>
</dbReference>
<dbReference type="PANTHER" id="PTHR13504">
    <property type="entry name" value="FIDO DOMAIN-CONTAINING PROTEIN DDB_G0283145"/>
    <property type="match status" value="1"/>
</dbReference>
<feature type="domain" description="Fido" evidence="2">
    <location>
        <begin position="95"/>
        <end position="246"/>
    </location>
</feature>
<dbReference type="RefSeq" id="WP_262841950.1">
    <property type="nucleotide sequence ID" value="NZ_JANZYP010000008.1"/>
</dbReference>
<dbReference type="Pfam" id="PF02661">
    <property type="entry name" value="Fic"/>
    <property type="match status" value="1"/>
</dbReference>